<dbReference type="GO" id="GO:0006790">
    <property type="term" value="P:sulfur compound metabolic process"/>
    <property type="evidence" value="ECO:0007669"/>
    <property type="project" value="TreeGrafter"/>
</dbReference>
<dbReference type="InterPro" id="IPR008335">
    <property type="entry name" value="Mopterin_OxRdtase_euk"/>
</dbReference>
<evidence type="ECO:0000256" key="5">
    <source>
        <dbReference type="SAM" id="MobiDB-lite"/>
    </source>
</evidence>
<feature type="domain" description="Moybdenum cofactor oxidoreductase dimerisation" evidence="8">
    <location>
        <begin position="442"/>
        <end position="534"/>
    </location>
</feature>
<evidence type="ECO:0000256" key="4">
    <source>
        <dbReference type="ARBA" id="ARBA00023002"/>
    </source>
</evidence>
<comment type="cofactor">
    <cofactor evidence="1">
        <name>Mo-molybdopterin</name>
        <dbReference type="ChEBI" id="CHEBI:71302"/>
    </cofactor>
</comment>
<dbReference type="InterPro" id="IPR014756">
    <property type="entry name" value="Ig_E-set"/>
</dbReference>
<keyword evidence="10" id="KW-1185">Reference proteome</keyword>
<keyword evidence="4" id="KW-0560">Oxidoreductase</keyword>
<dbReference type="InterPro" id="IPR036374">
    <property type="entry name" value="OxRdtase_Mopterin-bd_sf"/>
</dbReference>
<dbReference type="InterPro" id="IPR005066">
    <property type="entry name" value="MoCF_OxRdtse_dimer"/>
</dbReference>
<dbReference type="GeneID" id="56085569"/>
<dbReference type="PANTHER" id="PTHR19372">
    <property type="entry name" value="SULFITE REDUCTASE"/>
    <property type="match status" value="1"/>
</dbReference>
<evidence type="ECO:0000256" key="6">
    <source>
        <dbReference type="SAM" id="Phobius"/>
    </source>
</evidence>
<keyword evidence="2" id="KW-0500">Molybdenum</keyword>
<name>A0A7D5T6S0_9EURY</name>
<evidence type="ECO:0000256" key="2">
    <source>
        <dbReference type="ARBA" id="ARBA00022505"/>
    </source>
</evidence>
<dbReference type="Gene3D" id="2.60.40.650">
    <property type="match status" value="1"/>
</dbReference>
<dbReference type="InterPro" id="IPR000572">
    <property type="entry name" value="OxRdtase_Mopterin-bd_dom"/>
</dbReference>
<feature type="compositionally biased region" description="Polar residues" evidence="5">
    <location>
        <begin position="202"/>
        <end position="215"/>
    </location>
</feature>
<dbReference type="AlphaFoldDB" id="A0A7D5T6S0"/>
<dbReference type="Gene3D" id="3.90.420.10">
    <property type="entry name" value="Oxidoreductase, molybdopterin-binding domain"/>
    <property type="match status" value="1"/>
</dbReference>
<dbReference type="GO" id="GO:0030151">
    <property type="term" value="F:molybdenum ion binding"/>
    <property type="evidence" value="ECO:0007669"/>
    <property type="project" value="InterPro"/>
</dbReference>
<dbReference type="GO" id="GO:0043546">
    <property type="term" value="F:molybdopterin cofactor binding"/>
    <property type="evidence" value="ECO:0007669"/>
    <property type="project" value="TreeGrafter"/>
</dbReference>
<feature type="region of interest" description="Disordered" evidence="5">
    <location>
        <begin position="511"/>
        <end position="536"/>
    </location>
</feature>
<feature type="transmembrane region" description="Helical" evidence="6">
    <location>
        <begin position="121"/>
        <end position="138"/>
    </location>
</feature>
<dbReference type="Pfam" id="PF00174">
    <property type="entry name" value="Oxidored_molyb"/>
    <property type="match status" value="1"/>
</dbReference>
<proteinExistence type="predicted"/>
<organism evidence="9 10">
    <name type="scientific">Halosimplex pelagicum</name>
    <dbReference type="NCBI Taxonomy" id="869886"/>
    <lineage>
        <taxon>Archaea</taxon>
        <taxon>Methanobacteriati</taxon>
        <taxon>Methanobacteriota</taxon>
        <taxon>Stenosarchaea group</taxon>
        <taxon>Halobacteria</taxon>
        <taxon>Halobacteriales</taxon>
        <taxon>Haloarculaceae</taxon>
        <taxon>Halosimplex</taxon>
    </lineage>
</organism>
<evidence type="ECO:0000313" key="9">
    <source>
        <dbReference type="EMBL" id="QLH84371.1"/>
    </source>
</evidence>
<keyword evidence="6" id="KW-0472">Membrane</keyword>
<dbReference type="SUPFAM" id="SSF81296">
    <property type="entry name" value="E set domains"/>
    <property type="match status" value="1"/>
</dbReference>
<dbReference type="GO" id="GO:0020037">
    <property type="term" value="F:heme binding"/>
    <property type="evidence" value="ECO:0007669"/>
    <property type="project" value="TreeGrafter"/>
</dbReference>
<dbReference type="PANTHER" id="PTHR19372:SF7">
    <property type="entry name" value="SULFITE OXIDASE, MITOCHONDRIAL"/>
    <property type="match status" value="1"/>
</dbReference>
<sequence>MDGQERAAFGWAATAVVWLVGVLAAAPLVGGHPLAVAAQVVIEVSPGAVATLAIETLGAAAQPALMAGIAIAAVAAAAGVAAFAEGYGTTRAQERYLATGVSVLVVVLTAAGFRAAADGVFWRWTLATALALLPPALLRVASGGHRPSVGRRRTLRNLGGAVGLAAGGGVVARSLGRPATSGDGPQPGESLDAVVEKREEGTTTPDSGRTVTTARSGEVLESRRTTENVVVSVAEDDADPAFGYDFAGMPPAVGTAADHYVVDKNVSNPTVDAERWSLSVRGAVEESYDLSFSDVVTHPEARDMTVTTACISNAVGGNLISTVEWRAVPVRALLEEAGVPDAAEDVVTRAADGYTEAIPWDAVRDREDIVLAVGMDGRTLPKEHGFPARLLIPGRYGMKSTKWVETIEVSAGDHESYWEARGWVEEAVVNTLSYVRGVQRRGDRVAVGGVTYGGRRGVDGVEVSFDGGDTWADADLEEPPSPHAWRRFRHVAELPDSGPKDVVVRATDGTGNLQTSEETGAHPGGSTGWHSVTVSL</sequence>
<evidence type="ECO:0000313" key="10">
    <source>
        <dbReference type="Proteomes" id="UP000509346"/>
    </source>
</evidence>
<keyword evidence="6" id="KW-1133">Transmembrane helix</keyword>
<evidence type="ECO:0000259" key="7">
    <source>
        <dbReference type="Pfam" id="PF00174"/>
    </source>
</evidence>
<dbReference type="OrthoDB" id="9576at2157"/>
<accession>A0A7D5T6S0</accession>
<feature type="transmembrane region" description="Helical" evidence="6">
    <location>
        <begin position="61"/>
        <end position="84"/>
    </location>
</feature>
<reference evidence="9 10" key="1">
    <citation type="submission" date="2020-07" db="EMBL/GenBank/DDBJ databases">
        <title>Halosimplex litoreum sp. nov. and Halosimplex rubrum sp. nov., isolated from different salt environments.</title>
        <authorList>
            <person name="Cui H."/>
        </authorList>
    </citation>
    <scope>NUCLEOTIDE SEQUENCE [LARGE SCALE GENOMIC DNA]</scope>
    <source>
        <strain evidence="9 10">R2</strain>
    </source>
</reference>
<dbReference type="RefSeq" id="WP_179919456.1">
    <property type="nucleotide sequence ID" value="NZ_CP058909.1"/>
</dbReference>
<evidence type="ECO:0000256" key="3">
    <source>
        <dbReference type="ARBA" id="ARBA00022723"/>
    </source>
</evidence>
<feature type="region of interest" description="Disordered" evidence="5">
    <location>
        <begin position="197"/>
        <end position="224"/>
    </location>
</feature>
<keyword evidence="6" id="KW-0812">Transmembrane</keyword>
<feature type="transmembrane region" description="Helical" evidence="6">
    <location>
        <begin position="158"/>
        <end position="176"/>
    </location>
</feature>
<dbReference type="PRINTS" id="PR00407">
    <property type="entry name" value="EUMOPTERIN"/>
</dbReference>
<dbReference type="SUPFAM" id="SSF56524">
    <property type="entry name" value="Oxidoreductase molybdopterin-binding domain"/>
    <property type="match status" value="1"/>
</dbReference>
<dbReference type="Proteomes" id="UP000509346">
    <property type="component" value="Chromosome"/>
</dbReference>
<protein>
    <submittedName>
        <fullName evidence="9">Molybdopterin-dependent oxidoreductase</fullName>
    </submittedName>
</protein>
<dbReference type="Pfam" id="PF03404">
    <property type="entry name" value="Mo-co_dimer"/>
    <property type="match status" value="1"/>
</dbReference>
<evidence type="ECO:0000256" key="1">
    <source>
        <dbReference type="ARBA" id="ARBA00001924"/>
    </source>
</evidence>
<feature type="transmembrane region" description="Helical" evidence="6">
    <location>
        <begin position="96"/>
        <end position="115"/>
    </location>
</feature>
<feature type="domain" description="Oxidoreductase molybdopterin-binding" evidence="7">
    <location>
        <begin position="268"/>
        <end position="418"/>
    </location>
</feature>
<evidence type="ECO:0000259" key="8">
    <source>
        <dbReference type="Pfam" id="PF03404"/>
    </source>
</evidence>
<dbReference type="GO" id="GO:0008482">
    <property type="term" value="F:sulfite oxidase activity"/>
    <property type="evidence" value="ECO:0007669"/>
    <property type="project" value="TreeGrafter"/>
</dbReference>
<keyword evidence="3" id="KW-0479">Metal-binding</keyword>
<gene>
    <name evidence="9" type="ORF">HZS54_23230</name>
</gene>
<dbReference type="KEGG" id="hpel:HZS54_23230"/>
<dbReference type="EMBL" id="CP058909">
    <property type="protein sequence ID" value="QLH84371.1"/>
    <property type="molecule type" value="Genomic_DNA"/>
</dbReference>